<feature type="signal peptide" evidence="3">
    <location>
        <begin position="1"/>
        <end position="36"/>
    </location>
</feature>
<keyword evidence="5" id="KW-1185">Reference proteome</keyword>
<name>W4F527_9BACL</name>
<reference evidence="4 5" key="1">
    <citation type="journal article" date="2014" name="BMC Genomics">
        <title>Genomic comparison of sporeforming bacilli isolated from milk.</title>
        <authorList>
            <person name="Moreno Switt A.I."/>
            <person name="Andrus A.D."/>
            <person name="Ranieri M.L."/>
            <person name="Orsi R.H."/>
            <person name="Ivy R."/>
            <person name="den Bakker H.C."/>
            <person name="Martin N.H."/>
            <person name="Wiedmann M."/>
            <person name="Boor K.J."/>
        </authorList>
    </citation>
    <scope>NUCLEOTIDE SEQUENCE [LARGE SCALE GENOMIC DNA]</scope>
    <source>
        <strain evidence="4 5">FSL R5-213</strain>
    </source>
</reference>
<evidence type="ECO:0000256" key="1">
    <source>
        <dbReference type="ARBA" id="ARBA00022729"/>
    </source>
</evidence>
<sequence>MVNNKLKLVKSATAFVIGAAVLTGSFAAAGSDTAFAKSSTSVKVSNGKLVYKSTGKVVKGYKTYNKALYKDGKKLTGLYKKTYYKAGKKATGTYKSVYYKAGKAFTGVTNKTYYKAGKKATGTYKNVYYKSGKAYTGVVNKTYYKAGKKATGLYKGVYYKTGKAATGIYKDQLYVSGNLNKGLTVYKDQLYKDAVLNKGLVVFKDQLYKDAALNKGLIEFEGKFYFDAALANDTYTVEGVERAFEKGIEVGAKVKAVEAINGTTVKVTFNKAVDKTDAEKLNVVTIEGAPLSAGKLSEDGKTLTLTSTTAIKVTDATVVVNAIQTKADAKVSTEKFVSKITFEDKVAPSILSVEAQTNGTVAKTATIQLSEPVKAGVLVKVDGDYVAVTSFTGTSDKLELTGLNLEAGKAHTLEVINAEDTAGNKVVSISANFTVSVDAAIPSATVSAGANDKEILVTFSKAMNVAKVAGITVKDEALADVKVSNVAVVEGSKDTQFKITVTDEIFKNKDSRTFSVVLPKDMEDKLGNKTTDSVLKVTLTKDAVKPVATGYNVVKDKDGKVESIEINFSEGLKAGALATDTTVYTAASSIVNANGVLDTDTFKNFKSQEVKAGDKKVVFKAATAETISGQYAISFKSDLVTDQAEASNKSAAFNYTIDFGQGQQATEFVVTDAISSSNVITVTFPEAVKGGAVAGSATDLANYTLGGKPLQAGTTITLDKDQKVATITLPAESIAKDDKASVFTAANIKNIAGTKTVKSYTNTVDVKDNVAPVVQSAKILDNKTIELTYSEALALTGADAGESFKIVQGTDTLVLTATELKASVASGFENKLVLKIAKGTDTAEVPAKPADAEVSGTDAKIATLTNKDKATADETVNYKVVNNAGKLELQNADTSAVVIADLATKQTVDLNGVTVTIDGAAADGNTFTVKTVKAVAGTPAASATTLDLTKEISIETLNPTSKVVTDKSGAKNEHKKAVKVTVSK</sequence>
<comment type="caution">
    <text evidence="4">The sequence shown here is derived from an EMBL/GenBank/DDBJ whole genome shotgun (WGS) entry which is preliminary data.</text>
</comment>
<evidence type="ECO:0000313" key="5">
    <source>
        <dbReference type="Proteomes" id="UP000019062"/>
    </source>
</evidence>
<feature type="region of interest" description="Disordered" evidence="2">
    <location>
        <begin position="965"/>
        <end position="984"/>
    </location>
</feature>
<dbReference type="EMBL" id="ASQA01000008">
    <property type="protein sequence ID" value="ETT87905.1"/>
    <property type="molecule type" value="Genomic_DNA"/>
</dbReference>
<keyword evidence="1 3" id="KW-0732">Signal</keyword>
<accession>W4F527</accession>
<dbReference type="Gene3D" id="2.60.40.1220">
    <property type="match status" value="2"/>
</dbReference>
<dbReference type="PATRIC" id="fig|1227360.4.peg.629"/>
<evidence type="ECO:0000256" key="3">
    <source>
        <dbReference type="SAM" id="SignalP"/>
    </source>
</evidence>
<organism evidence="4 5">
    <name type="scientific">Viridibacillus arenosi FSL R5-213</name>
    <dbReference type="NCBI Taxonomy" id="1227360"/>
    <lineage>
        <taxon>Bacteria</taxon>
        <taxon>Bacillati</taxon>
        <taxon>Bacillota</taxon>
        <taxon>Bacilli</taxon>
        <taxon>Bacillales</taxon>
        <taxon>Caryophanaceae</taxon>
        <taxon>Viridibacillus</taxon>
    </lineage>
</organism>
<feature type="chain" id="PRO_5004840070" evidence="3">
    <location>
        <begin position="37"/>
        <end position="984"/>
    </location>
</feature>
<dbReference type="InterPro" id="IPR014755">
    <property type="entry name" value="Cu-Rt/internalin_Ig-like"/>
</dbReference>
<dbReference type="RefSeq" id="WP_038179777.1">
    <property type="nucleotide sequence ID" value="NZ_ASQA01000008.1"/>
</dbReference>
<evidence type="ECO:0000256" key="2">
    <source>
        <dbReference type="SAM" id="MobiDB-lite"/>
    </source>
</evidence>
<dbReference type="eggNOG" id="ENOG5032UKG">
    <property type="taxonomic scope" value="Bacteria"/>
</dbReference>
<evidence type="ECO:0000313" key="4">
    <source>
        <dbReference type="EMBL" id="ETT87905.1"/>
    </source>
</evidence>
<gene>
    <name evidence="4" type="ORF">C176_03143</name>
</gene>
<dbReference type="AlphaFoldDB" id="W4F527"/>
<dbReference type="Proteomes" id="UP000019062">
    <property type="component" value="Unassembled WGS sequence"/>
</dbReference>
<proteinExistence type="predicted"/>
<protein>
    <submittedName>
        <fullName evidence="4">Surface layer (S-layer) glycoprotein</fullName>
    </submittedName>
</protein>